<gene>
    <name evidence="1" type="ORF">FGO68_gene16312</name>
</gene>
<organism evidence="1 2">
    <name type="scientific">Halteria grandinella</name>
    <dbReference type="NCBI Taxonomy" id="5974"/>
    <lineage>
        <taxon>Eukaryota</taxon>
        <taxon>Sar</taxon>
        <taxon>Alveolata</taxon>
        <taxon>Ciliophora</taxon>
        <taxon>Intramacronucleata</taxon>
        <taxon>Spirotrichea</taxon>
        <taxon>Stichotrichia</taxon>
        <taxon>Sporadotrichida</taxon>
        <taxon>Halteriidae</taxon>
        <taxon>Halteria</taxon>
    </lineage>
</organism>
<dbReference type="Proteomes" id="UP000785679">
    <property type="component" value="Unassembled WGS sequence"/>
</dbReference>
<dbReference type="EMBL" id="RRYP01002624">
    <property type="protein sequence ID" value="TNV84574.1"/>
    <property type="molecule type" value="Genomic_DNA"/>
</dbReference>
<accession>A0A8J8T6X0</accession>
<reference evidence="1" key="1">
    <citation type="submission" date="2019-06" db="EMBL/GenBank/DDBJ databases">
        <authorList>
            <person name="Zheng W."/>
        </authorList>
    </citation>
    <scope>NUCLEOTIDE SEQUENCE</scope>
    <source>
        <strain evidence="1">QDHG01</strain>
    </source>
</reference>
<keyword evidence="2" id="KW-1185">Reference proteome</keyword>
<evidence type="ECO:0000313" key="1">
    <source>
        <dbReference type="EMBL" id="TNV84574.1"/>
    </source>
</evidence>
<sequence length="147" mass="16628">MEGSLGKICSSMQTTGPYTELLMQGKLAWAGPCLTRPNLSYTEPWQRQTQPLQAPRQGTGMQPRWVQIAEHTRICEFTASEREVTDTLSRRVESGRALLSLTSDRVRRRIKMSSPFQEVWRTSPGGSSEMSSSLQESRMYLTLVIIC</sequence>
<proteinExistence type="predicted"/>
<dbReference type="AlphaFoldDB" id="A0A8J8T6X0"/>
<comment type="caution">
    <text evidence="1">The sequence shown here is derived from an EMBL/GenBank/DDBJ whole genome shotgun (WGS) entry which is preliminary data.</text>
</comment>
<name>A0A8J8T6X0_HALGN</name>
<protein>
    <submittedName>
        <fullName evidence="1">Uncharacterized protein</fullName>
    </submittedName>
</protein>
<evidence type="ECO:0000313" key="2">
    <source>
        <dbReference type="Proteomes" id="UP000785679"/>
    </source>
</evidence>